<feature type="transmembrane region" description="Helical" evidence="1">
    <location>
        <begin position="163"/>
        <end position="184"/>
    </location>
</feature>
<feature type="transmembrane region" description="Helical" evidence="1">
    <location>
        <begin position="196"/>
        <end position="213"/>
    </location>
</feature>
<feature type="transmembrane region" description="Helical" evidence="1">
    <location>
        <begin position="355"/>
        <end position="381"/>
    </location>
</feature>
<reference evidence="2" key="1">
    <citation type="submission" date="2019-08" db="EMBL/GenBank/DDBJ databases">
        <authorList>
            <person name="Kucharzyk K."/>
            <person name="Murdoch R.W."/>
            <person name="Higgins S."/>
            <person name="Loffler F."/>
        </authorList>
    </citation>
    <scope>NUCLEOTIDE SEQUENCE</scope>
</reference>
<keyword evidence="1" id="KW-0812">Transmembrane</keyword>
<feature type="transmembrane region" description="Helical" evidence="1">
    <location>
        <begin position="137"/>
        <end position="156"/>
    </location>
</feature>
<comment type="caution">
    <text evidence="2">The sequence shown here is derived from an EMBL/GenBank/DDBJ whole genome shotgun (WGS) entry which is preliminary data.</text>
</comment>
<name>A0A644XR25_9ZZZZ</name>
<feature type="transmembrane region" description="Helical" evidence="1">
    <location>
        <begin position="100"/>
        <end position="125"/>
    </location>
</feature>
<dbReference type="AlphaFoldDB" id="A0A644XR25"/>
<evidence type="ECO:0000256" key="1">
    <source>
        <dbReference type="SAM" id="Phobius"/>
    </source>
</evidence>
<feature type="transmembrane region" description="Helical" evidence="1">
    <location>
        <begin position="234"/>
        <end position="261"/>
    </location>
</feature>
<keyword evidence="1" id="KW-0472">Membrane</keyword>
<feature type="transmembrane region" description="Helical" evidence="1">
    <location>
        <begin position="21"/>
        <end position="44"/>
    </location>
</feature>
<organism evidence="2">
    <name type="scientific">bioreactor metagenome</name>
    <dbReference type="NCBI Taxonomy" id="1076179"/>
    <lineage>
        <taxon>unclassified sequences</taxon>
        <taxon>metagenomes</taxon>
        <taxon>ecological metagenomes</taxon>
    </lineage>
</organism>
<evidence type="ECO:0000313" key="2">
    <source>
        <dbReference type="EMBL" id="MPM18228.1"/>
    </source>
</evidence>
<dbReference type="InterPro" id="IPR011470">
    <property type="entry name" value="DUF1576"/>
</dbReference>
<dbReference type="Pfam" id="PF07613">
    <property type="entry name" value="DUF1576"/>
    <property type="match status" value="2"/>
</dbReference>
<keyword evidence="1" id="KW-1133">Transmembrane helix</keyword>
<proteinExistence type="predicted"/>
<sequence length="425" mass="45341">MKASGKIGFEKALVGERGKAAFLFSFGIALCIFGLTRDSLQGILSGLWRILVEPDYLISDYMDVGGMGAAFINSGLLTVIFTSILVFLRVHIRGISIAAVFTVAGFSFFGKNLLNVWFIMAGVWLYARSRKEPFLNYVYVAFFSTALAPLVSQLMFGFHFPPYLRIVLGAAAGVSAGFLLPPLATSFLSVHHGFNLYNMGFTAGMVGTLYVSVFRSHGFITASRVIWSTGHNGLLWPLCAAFFLFLAAAGLLLGGLSQGGLRELWKHPGRLIADFVDLYDFPATLMNMGLTGLAATAYLRLSGGDFNGPTLGGLLTIAGFSAMGKTPRNIVPILLGVVLGSITKDWSLTDPAIQLAALFGTTLAPIAGEFGAAAGVLAGYIHSSVVLNVGVLHAGFNLYNNGFAGGLVAAILVPLIEAFRRREKR</sequence>
<feature type="transmembrane region" description="Helical" evidence="1">
    <location>
        <begin position="401"/>
        <end position="419"/>
    </location>
</feature>
<evidence type="ECO:0008006" key="3">
    <source>
        <dbReference type="Google" id="ProtNLM"/>
    </source>
</evidence>
<protein>
    <recommendedName>
        <fullName evidence="3">DUF1576 domain-containing protein</fullName>
    </recommendedName>
</protein>
<dbReference type="EMBL" id="VSSQ01002943">
    <property type="protein sequence ID" value="MPM18228.1"/>
    <property type="molecule type" value="Genomic_DNA"/>
</dbReference>
<feature type="transmembrane region" description="Helical" evidence="1">
    <location>
        <begin position="64"/>
        <end position="88"/>
    </location>
</feature>
<gene>
    <name evidence="2" type="ORF">SDC9_64634</name>
</gene>
<accession>A0A644XR25</accession>